<feature type="domain" description="Helicase ATP-binding" evidence="3">
    <location>
        <begin position="270"/>
        <end position="439"/>
    </location>
</feature>
<feature type="region of interest" description="Disordered" evidence="2">
    <location>
        <begin position="182"/>
        <end position="234"/>
    </location>
</feature>
<feature type="region of interest" description="Disordered" evidence="2">
    <location>
        <begin position="756"/>
        <end position="792"/>
    </location>
</feature>
<evidence type="ECO:0000256" key="1">
    <source>
        <dbReference type="ARBA" id="ARBA00022801"/>
    </source>
</evidence>
<dbReference type="SMART" id="SM00487">
    <property type="entry name" value="DEXDc"/>
    <property type="match status" value="1"/>
</dbReference>
<feature type="compositionally biased region" description="Acidic residues" evidence="2">
    <location>
        <begin position="63"/>
        <end position="78"/>
    </location>
</feature>
<keyword evidence="1" id="KW-0378">Hydrolase</keyword>
<feature type="compositionally biased region" description="Basic residues" evidence="2">
    <location>
        <begin position="82"/>
        <end position="96"/>
    </location>
</feature>
<dbReference type="Proteomes" id="UP001153069">
    <property type="component" value="Unassembled WGS sequence"/>
</dbReference>
<comment type="caution">
    <text evidence="4">The sequence shown here is derived from an EMBL/GenBank/DDBJ whole genome shotgun (WGS) entry which is preliminary data.</text>
</comment>
<evidence type="ECO:0000313" key="4">
    <source>
        <dbReference type="EMBL" id="CAB9503848.1"/>
    </source>
</evidence>
<dbReference type="CDD" id="cd18793">
    <property type="entry name" value="SF2_C_SNF"/>
    <property type="match status" value="1"/>
</dbReference>
<dbReference type="Gene3D" id="3.40.50.10810">
    <property type="entry name" value="Tandem AAA-ATPase domain"/>
    <property type="match status" value="1"/>
</dbReference>
<dbReference type="AlphaFoldDB" id="A0A9N8HBC4"/>
<dbReference type="GO" id="GO:0005634">
    <property type="term" value="C:nucleus"/>
    <property type="evidence" value="ECO:0007669"/>
    <property type="project" value="TreeGrafter"/>
</dbReference>
<name>A0A9N8HBC4_9STRA</name>
<evidence type="ECO:0000313" key="5">
    <source>
        <dbReference type="Proteomes" id="UP001153069"/>
    </source>
</evidence>
<accession>A0A9N8HBC4</accession>
<dbReference type="GO" id="GO:0016787">
    <property type="term" value="F:hydrolase activity"/>
    <property type="evidence" value="ECO:0007669"/>
    <property type="project" value="UniProtKB-KW"/>
</dbReference>
<dbReference type="PROSITE" id="PS51192">
    <property type="entry name" value="HELICASE_ATP_BIND_1"/>
    <property type="match status" value="1"/>
</dbReference>
<organism evidence="4 5">
    <name type="scientific">Seminavis robusta</name>
    <dbReference type="NCBI Taxonomy" id="568900"/>
    <lineage>
        <taxon>Eukaryota</taxon>
        <taxon>Sar</taxon>
        <taxon>Stramenopiles</taxon>
        <taxon>Ochrophyta</taxon>
        <taxon>Bacillariophyta</taxon>
        <taxon>Bacillariophyceae</taxon>
        <taxon>Bacillariophycidae</taxon>
        <taxon>Naviculales</taxon>
        <taxon>Naviculaceae</taxon>
        <taxon>Seminavis</taxon>
    </lineage>
</organism>
<dbReference type="OrthoDB" id="413460at2759"/>
<dbReference type="InterPro" id="IPR049730">
    <property type="entry name" value="SNF2/RAD54-like_C"/>
</dbReference>
<dbReference type="InterPro" id="IPR038718">
    <property type="entry name" value="SNF2-like_sf"/>
</dbReference>
<gene>
    <name evidence="4" type="ORF">SEMRO_178_G078020.1</name>
</gene>
<feature type="compositionally biased region" description="Basic and acidic residues" evidence="2">
    <location>
        <begin position="756"/>
        <end position="769"/>
    </location>
</feature>
<dbReference type="InterPro" id="IPR014001">
    <property type="entry name" value="Helicase_ATP-bd"/>
</dbReference>
<evidence type="ECO:0000259" key="3">
    <source>
        <dbReference type="PROSITE" id="PS51192"/>
    </source>
</evidence>
<dbReference type="EMBL" id="CAICTM010000177">
    <property type="protein sequence ID" value="CAB9503848.1"/>
    <property type="molecule type" value="Genomic_DNA"/>
</dbReference>
<feature type="region of interest" description="Disordered" evidence="2">
    <location>
        <begin position="57"/>
        <end position="116"/>
    </location>
</feature>
<dbReference type="GO" id="GO:0000724">
    <property type="term" value="P:double-strand break repair via homologous recombination"/>
    <property type="evidence" value="ECO:0007669"/>
    <property type="project" value="TreeGrafter"/>
</dbReference>
<feature type="region of interest" description="Disordered" evidence="2">
    <location>
        <begin position="136"/>
        <end position="166"/>
    </location>
</feature>
<feature type="compositionally biased region" description="Polar residues" evidence="2">
    <location>
        <begin position="186"/>
        <end position="197"/>
    </location>
</feature>
<sequence length="792" mass="86865">MTSSGKQLSIGANDAVATTALEYEVLYFARSKKVHKSKGVSKFDGVLSINVTTGSIRLKDSTADDEDESDEDDADDDDNPKGRKKKSFSKKKKQRANKAIPFSGNDKALAQRAQDSLQDDDTIVLGGYEVQIVSRMSAASQPTKKPATLSFSSRKRPAGLNSGKTGSVSILSNKRAFVAKPLKSVSKPSLQSRQQQPLAKRKPLLPLSQSTSLHPRRAVNPSRATTQVAKKPAANNGNACQICPGIPLTGQIRNVLLPHQVVGVEFLWNALVVGPDKGAILADEMGLGKTLMTIATIVGLHRTHREKHFIVVCPSSLVSNWAKEFDKWVGKASQPKRVVIQSGKDESISRLKAIYSSTKSIGGQVLILSFDIFRRVTQNIKQNIGLVVIDEAHKMKNKDAQTFTALASIPTEARLCITATPVQNNLKEFYTLANFVRPSCLGEINEFRREYERPIAAANHKNASTEQKARGKEQSKALDALIKPFMLRRLRKDIRNDLPPRETLLLFCRPTHTQTSMYQELCRKATWGVSDGRSDALATLQTLQKLCTHPAMLEKNKAAVNLLSNESVALSGKLAVLETLLMAIREQRDKVVIVSNFTTVLSLLEATILRPKQMPFVRLDGSTDQSDRQVLVDNFNRKGGSGFAFLLSSKSGGCGLNLIGVILQRQMTKEALEVMNGSSKKSTEKFSKEEIADCFSLKACDCDTKDKLGLGSSWPNYVGPDSLEAQGSKDQVLQNVAGTMSDVLSFVHLCVEKQAEVDASDEKSNHEESNDGEVEPEDEEAEESSSDEEMEF</sequence>
<proteinExistence type="predicted"/>
<dbReference type="Gene3D" id="1.20.120.850">
    <property type="entry name" value="SWI2/SNF2 ATPases, N-terminal domain"/>
    <property type="match status" value="1"/>
</dbReference>
<dbReference type="InterPro" id="IPR027417">
    <property type="entry name" value="P-loop_NTPase"/>
</dbReference>
<dbReference type="InterPro" id="IPR001650">
    <property type="entry name" value="Helicase_C-like"/>
</dbReference>
<dbReference type="SUPFAM" id="SSF52540">
    <property type="entry name" value="P-loop containing nucleoside triphosphate hydrolases"/>
    <property type="match status" value="2"/>
</dbReference>
<dbReference type="PANTHER" id="PTHR45629:SF7">
    <property type="entry name" value="DNA EXCISION REPAIR PROTEIN ERCC-6-RELATED"/>
    <property type="match status" value="1"/>
</dbReference>
<dbReference type="InterPro" id="IPR000330">
    <property type="entry name" value="SNF2_N"/>
</dbReference>
<feature type="compositionally biased region" description="Acidic residues" evidence="2">
    <location>
        <begin position="770"/>
        <end position="792"/>
    </location>
</feature>
<dbReference type="Gene3D" id="3.40.50.300">
    <property type="entry name" value="P-loop containing nucleotide triphosphate hydrolases"/>
    <property type="match status" value="1"/>
</dbReference>
<dbReference type="GO" id="GO:0005524">
    <property type="term" value="F:ATP binding"/>
    <property type="evidence" value="ECO:0007669"/>
    <property type="project" value="InterPro"/>
</dbReference>
<reference evidence="4" key="1">
    <citation type="submission" date="2020-06" db="EMBL/GenBank/DDBJ databases">
        <authorList>
            <consortium name="Plant Systems Biology data submission"/>
        </authorList>
    </citation>
    <scope>NUCLEOTIDE SEQUENCE</scope>
    <source>
        <strain evidence="4">D6</strain>
    </source>
</reference>
<dbReference type="Pfam" id="PF00176">
    <property type="entry name" value="SNF2-rel_dom"/>
    <property type="match status" value="1"/>
</dbReference>
<keyword evidence="5" id="KW-1185">Reference proteome</keyword>
<protein>
    <submittedName>
        <fullName evidence="4">DNA repair and recombination protein RAD54-like</fullName>
    </submittedName>
</protein>
<dbReference type="GO" id="GO:0015616">
    <property type="term" value="F:DNA translocase activity"/>
    <property type="evidence" value="ECO:0007669"/>
    <property type="project" value="TreeGrafter"/>
</dbReference>
<dbReference type="Pfam" id="PF00271">
    <property type="entry name" value="Helicase_C"/>
    <property type="match status" value="1"/>
</dbReference>
<dbReference type="GO" id="GO:0007131">
    <property type="term" value="P:reciprocal meiotic recombination"/>
    <property type="evidence" value="ECO:0007669"/>
    <property type="project" value="TreeGrafter"/>
</dbReference>
<evidence type="ECO:0000256" key="2">
    <source>
        <dbReference type="SAM" id="MobiDB-lite"/>
    </source>
</evidence>
<dbReference type="PANTHER" id="PTHR45629">
    <property type="entry name" value="SNF2/RAD54 FAMILY MEMBER"/>
    <property type="match status" value="1"/>
</dbReference>
<dbReference type="InterPro" id="IPR050496">
    <property type="entry name" value="SNF2_RAD54_helicase_repair"/>
</dbReference>